<evidence type="ECO:0000313" key="3">
    <source>
        <dbReference type="Proteomes" id="UP000265515"/>
    </source>
</evidence>
<keyword evidence="3" id="KW-1185">Reference proteome</keyword>
<feature type="compositionally biased region" description="Basic and acidic residues" evidence="1">
    <location>
        <begin position="177"/>
        <end position="187"/>
    </location>
</feature>
<evidence type="ECO:0000256" key="1">
    <source>
        <dbReference type="SAM" id="MobiDB-lite"/>
    </source>
</evidence>
<dbReference type="EMBL" id="BFEA01000112">
    <property type="protein sequence ID" value="GBG69291.1"/>
    <property type="molecule type" value="Genomic_DNA"/>
</dbReference>
<feature type="region of interest" description="Disordered" evidence="1">
    <location>
        <begin position="166"/>
        <end position="187"/>
    </location>
</feature>
<gene>
    <name evidence="2" type="ORF">CBR_g3990</name>
</gene>
<feature type="compositionally biased region" description="Basic and acidic residues" evidence="1">
    <location>
        <begin position="20"/>
        <end position="33"/>
    </location>
</feature>
<evidence type="ECO:0000313" key="2">
    <source>
        <dbReference type="EMBL" id="GBG69291.1"/>
    </source>
</evidence>
<comment type="caution">
    <text evidence="2">The sequence shown here is derived from an EMBL/GenBank/DDBJ whole genome shotgun (WGS) entry which is preliminary data.</text>
</comment>
<organism evidence="2 3">
    <name type="scientific">Chara braunii</name>
    <name type="common">Braun's stonewort</name>
    <dbReference type="NCBI Taxonomy" id="69332"/>
    <lineage>
        <taxon>Eukaryota</taxon>
        <taxon>Viridiplantae</taxon>
        <taxon>Streptophyta</taxon>
        <taxon>Charophyceae</taxon>
        <taxon>Charales</taxon>
        <taxon>Characeae</taxon>
        <taxon>Chara</taxon>
    </lineage>
</organism>
<feature type="compositionally biased region" description="Gly residues" evidence="1">
    <location>
        <begin position="34"/>
        <end position="45"/>
    </location>
</feature>
<dbReference type="Proteomes" id="UP000265515">
    <property type="component" value="Unassembled WGS sequence"/>
</dbReference>
<feature type="region of interest" description="Disordered" evidence="1">
    <location>
        <begin position="233"/>
        <end position="292"/>
    </location>
</feature>
<feature type="region of interest" description="Disordered" evidence="1">
    <location>
        <begin position="1"/>
        <end position="52"/>
    </location>
</feature>
<dbReference type="OrthoDB" id="1917897at2759"/>
<feature type="compositionally biased region" description="Basic and acidic residues" evidence="1">
    <location>
        <begin position="258"/>
        <end position="273"/>
    </location>
</feature>
<feature type="compositionally biased region" description="Basic and acidic residues" evidence="1">
    <location>
        <begin position="332"/>
        <end position="342"/>
    </location>
</feature>
<name>A0A388KGX5_CHABU</name>
<sequence>MAPRTVGNRDMGGNTGPRLWGHDNVERLADRRLGGGGGGGGGGGDIIRREEDDEQRFRRMMAEAFGEALREAASIRSESIERRRRAAEEGAMEVAAEVYHKLCFDFPLVSKDELSALAIVLRKQLASQKRMPFPLTSQFASGVSYLVTSPGSTASRGAEEQLAGLSASASEASGDNRQQEAQHANRTDDIQHLAQKVFMCVFVKLPAICLSAWRKGDPNVMLQAFEKYHPPCEASHVPSEEAGFSGDDHQQCHLKSSTKGEEQQIRPELEPENKTNISEDGGDAGSTSPRGVEACHQLAEEEDDDGFEFEPMEDAILPQFSGRTQGAVSRSTPERESRHPEGFEMPGSSMTLEGAAFRLADLSSYVRYDVRINHLPL</sequence>
<feature type="compositionally biased region" description="Polar residues" evidence="1">
    <location>
        <begin position="321"/>
        <end position="331"/>
    </location>
</feature>
<protein>
    <submittedName>
        <fullName evidence="2">Uncharacterized protein</fullName>
    </submittedName>
</protein>
<proteinExistence type="predicted"/>
<reference evidence="2 3" key="1">
    <citation type="journal article" date="2018" name="Cell">
        <title>The Chara Genome: Secondary Complexity and Implications for Plant Terrestrialization.</title>
        <authorList>
            <person name="Nishiyama T."/>
            <person name="Sakayama H."/>
            <person name="Vries J.D."/>
            <person name="Buschmann H."/>
            <person name="Saint-Marcoux D."/>
            <person name="Ullrich K.K."/>
            <person name="Haas F.B."/>
            <person name="Vanderstraeten L."/>
            <person name="Becker D."/>
            <person name="Lang D."/>
            <person name="Vosolsobe S."/>
            <person name="Rombauts S."/>
            <person name="Wilhelmsson P.K.I."/>
            <person name="Janitza P."/>
            <person name="Kern R."/>
            <person name="Heyl A."/>
            <person name="Rumpler F."/>
            <person name="Villalobos L.I.A.C."/>
            <person name="Clay J.M."/>
            <person name="Skokan R."/>
            <person name="Toyoda A."/>
            <person name="Suzuki Y."/>
            <person name="Kagoshima H."/>
            <person name="Schijlen E."/>
            <person name="Tajeshwar N."/>
            <person name="Catarino B."/>
            <person name="Hetherington A.J."/>
            <person name="Saltykova A."/>
            <person name="Bonnot C."/>
            <person name="Breuninger H."/>
            <person name="Symeonidi A."/>
            <person name="Radhakrishnan G.V."/>
            <person name="Van Nieuwerburgh F."/>
            <person name="Deforce D."/>
            <person name="Chang C."/>
            <person name="Karol K.G."/>
            <person name="Hedrich R."/>
            <person name="Ulvskov P."/>
            <person name="Glockner G."/>
            <person name="Delwiche C.F."/>
            <person name="Petrasek J."/>
            <person name="Van de Peer Y."/>
            <person name="Friml J."/>
            <person name="Beilby M."/>
            <person name="Dolan L."/>
            <person name="Kohara Y."/>
            <person name="Sugano S."/>
            <person name="Fujiyama A."/>
            <person name="Delaux P.-M."/>
            <person name="Quint M."/>
            <person name="TheiBen G."/>
            <person name="Hagemann M."/>
            <person name="Harholt J."/>
            <person name="Dunand C."/>
            <person name="Zachgo S."/>
            <person name="Langdale J."/>
            <person name="Maumus F."/>
            <person name="Straeten D.V.D."/>
            <person name="Gould S.B."/>
            <person name="Rensing S.A."/>
        </authorList>
    </citation>
    <scope>NUCLEOTIDE SEQUENCE [LARGE SCALE GENOMIC DNA]</scope>
    <source>
        <strain evidence="2 3">S276</strain>
    </source>
</reference>
<accession>A0A388KGX5</accession>
<dbReference type="Gramene" id="GBG69291">
    <property type="protein sequence ID" value="GBG69291"/>
    <property type="gene ID" value="CBR_g3990"/>
</dbReference>
<dbReference type="AlphaFoldDB" id="A0A388KGX5"/>
<feature type="region of interest" description="Disordered" evidence="1">
    <location>
        <begin position="316"/>
        <end position="349"/>
    </location>
</feature>